<feature type="non-terminal residue" evidence="2">
    <location>
        <position position="1"/>
    </location>
</feature>
<dbReference type="EMBL" id="JAGFMF010011380">
    <property type="protein sequence ID" value="KAG8524787.1"/>
    <property type="molecule type" value="Genomic_DNA"/>
</dbReference>
<feature type="region of interest" description="Disordered" evidence="1">
    <location>
        <begin position="81"/>
        <end position="102"/>
    </location>
</feature>
<feature type="compositionally biased region" description="Polar residues" evidence="1">
    <location>
        <begin position="276"/>
        <end position="292"/>
    </location>
</feature>
<protein>
    <submittedName>
        <fullName evidence="2">Tax1-binding protein 1</fullName>
    </submittedName>
</protein>
<proteinExistence type="predicted"/>
<comment type="caution">
    <text evidence="2">The sequence shown here is derived from an EMBL/GenBank/DDBJ whole genome shotgun (WGS) entry which is preliminary data.</text>
</comment>
<organism evidence="2 3">
    <name type="scientific">Galemys pyrenaicus</name>
    <name type="common">Iberian desman</name>
    <name type="synonym">Pyrenean desman</name>
    <dbReference type="NCBI Taxonomy" id="202257"/>
    <lineage>
        <taxon>Eukaryota</taxon>
        <taxon>Metazoa</taxon>
        <taxon>Chordata</taxon>
        <taxon>Craniata</taxon>
        <taxon>Vertebrata</taxon>
        <taxon>Euteleostomi</taxon>
        <taxon>Mammalia</taxon>
        <taxon>Eutheria</taxon>
        <taxon>Laurasiatheria</taxon>
        <taxon>Eulipotyphla</taxon>
        <taxon>Talpidae</taxon>
        <taxon>Galemys</taxon>
    </lineage>
</organism>
<feature type="region of interest" description="Disordered" evidence="1">
    <location>
        <begin position="264"/>
        <end position="320"/>
    </location>
</feature>
<evidence type="ECO:0000313" key="2">
    <source>
        <dbReference type="EMBL" id="KAG8524787.1"/>
    </source>
</evidence>
<reference evidence="2" key="1">
    <citation type="journal article" date="2021" name="Evol. Appl.">
        <title>The genome of the Pyrenean desman and the effects of bottlenecks and inbreeding on the genomic landscape of an endangered species.</title>
        <authorList>
            <person name="Escoda L."/>
            <person name="Castresana J."/>
        </authorList>
    </citation>
    <scope>NUCLEOTIDE SEQUENCE</scope>
    <source>
        <strain evidence="2">IBE-C5619</strain>
    </source>
</reference>
<gene>
    <name evidence="2" type="ORF">J0S82_017765</name>
</gene>
<feature type="compositionally biased region" description="Basic and acidic residues" evidence="1">
    <location>
        <begin position="81"/>
        <end position="100"/>
    </location>
</feature>
<feature type="non-terminal residue" evidence="2">
    <location>
        <position position="366"/>
    </location>
</feature>
<evidence type="ECO:0000313" key="3">
    <source>
        <dbReference type="Proteomes" id="UP000700334"/>
    </source>
</evidence>
<evidence type="ECO:0000256" key="1">
    <source>
        <dbReference type="SAM" id="MobiDB-lite"/>
    </source>
</evidence>
<keyword evidence="3" id="KW-1185">Reference proteome</keyword>
<dbReference type="OrthoDB" id="10015001at2759"/>
<name>A0A8J6AXT4_GALPY</name>
<accession>A0A8J6AXT4</accession>
<sequence length="366" mass="40705">TFNSGHILFQNMTKNPLPKAHLERHHILGPSVHPQPNGWYFEDIAFLQWRILSFLYVIHKGKVHQEVTPFHCDTYKKNKRDLKVKNNKKHNDATSKRAQPEEELMSVTCKAVTSKGSVLGSGEQREHQLKMDKEEKELSKVHVKNTEIENTRLVLKVQTLKQLEVGKKAASLISKKRSAGCKYKTENEQVVTEAFKNTHLLSMGSHQLLQPRQADELAEMVLGWKEQEKSADKVKPELAAVRAIQTSIGRERQRHKWANFITQSADGHVTAAPGTPTGQQTDGADGASSQPKPQGPGQHLPEHRGQGCGDQPAGKPRGPGICCSSSLTVSTVNIPSHWDQSQFQEHVGSRQRAAGLGGLCKLIFIT</sequence>
<dbReference type="AlphaFoldDB" id="A0A8J6AXT4"/>
<dbReference type="Proteomes" id="UP000700334">
    <property type="component" value="Unassembled WGS sequence"/>
</dbReference>